<evidence type="ECO:0000313" key="2">
    <source>
        <dbReference type="EMBL" id="CAL5974068.1"/>
    </source>
</evidence>
<dbReference type="EMBL" id="CATOUU010000464">
    <property type="protein sequence ID" value="CAI9930393.1"/>
    <property type="molecule type" value="Genomic_DNA"/>
</dbReference>
<sequence>MWFIFALQYLNQQIAYNHLDCYGDNSQISLSRDEFKFVIDLEVLNQACAVFPNSIGANLTVSSALIPDTLQLAAYNFDFLKTTRLEFQIPTHDSLGNPIDLDAYDEEFYAVLEIFSYTEITRVELTVFDDVRSDLENCFSSLQIQLDTNNFKLAVTPTKACKQQITLKSGATDTTFISQTVIKLGTFSFDIDVTQFVSKYIAGLPYNFQIFPTNEEMMAILADTNLKANLQLFSQQGQTQVQLNYKIDNFDHIQVAEFAYGQVFVYNDNTHDNTKGFRVSFNYENINDILSGLGSIQYSEIQYRLTGRIKDSVYQSSRFYPAPFSESKIDIDFRCTYGSATEQLLCAKMYHDDFWAIEDPPVYTLDILFLDNRVLQYMLKTHLTSVYDCWVTTRYRLLQNELVFELAYDNEQCDDILMGEIGELYSNNVSGINHLMTKETGIDRQIMKLLRIQRDLRTCSKWSGIYLQIRIRRLHLPNQRIRLQKRNRKFCYWSGNWSGRGMVRGVLGYERCSDVRSGQENEVRKRKEAKENVKCLF</sequence>
<protein>
    <submittedName>
        <fullName evidence="1">Uncharacterized protein</fullName>
    </submittedName>
</protein>
<organism evidence="1">
    <name type="scientific">Hexamita inflata</name>
    <dbReference type="NCBI Taxonomy" id="28002"/>
    <lineage>
        <taxon>Eukaryota</taxon>
        <taxon>Metamonada</taxon>
        <taxon>Diplomonadida</taxon>
        <taxon>Hexamitidae</taxon>
        <taxon>Hexamitinae</taxon>
        <taxon>Hexamita</taxon>
    </lineage>
</organism>
<reference evidence="1" key="1">
    <citation type="submission" date="2023-06" db="EMBL/GenBank/DDBJ databases">
        <authorList>
            <person name="Kurt Z."/>
        </authorList>
    </citation>
    <scope>NUCLEOTIDE SEQUENCE</scope>
</reference>
<dbReference type="EMBL" id="CAXDID020000005">
    <property type="protein sequence ID" value="CAL5974068.1"/>
    <property type="molecule type" value="Genomic_DNA"/>
</dbReference>
<evidence type="ECO:0000313" key="1">
    <source>
        <dbReference type="EMBL" id="CAI9930393.1"/>
    </source>
</evidence>
<gene>
    <name evidence="1" type="ORF">HINF_LOCUS18038</name>
    <name evidence="2" type="ORF">HINF_LOCUS2668</name>
</gene>
<reference evidence="2 3" key="2">
    <citation type="submission" date="2024-07" db="EMBL/GenBank/DDBJ databases">
        <authorList>
            <person name="Akdeniz Z."/>
        </authorList>
    </citation>
    <scope>NUCLEOTIDE SEQUENCE [LARGE SCALE GENOMIC DNA]</scope>
</reference>
<accession>A0AA86P435</accession>
<comment type="caution">
    <text evidence="1">The sequence shown here is derived from an EMBL/GenBank/DDBJ whole genome shotgun (WGS) entry which is preliminary data.</text>
</comment>
<dbReference type="Proteomes" id="UP001642409">
    <property type="component" value="Unassembled WGS sequence"/>
</dbReference>
<keyword evidence="3" id="KW-1185">Reference proteome</keyword>
<dbReference type="AlphaFoldDB" id="A0AA86P435"/>
<proteinExistence type="predicted"/>
<evidence type="ECO:0000313" key="3">
    <source>
        <dbReference type="Proteomes" id="UP001642409"/>
    </source>
</evidence>
<name>A0AA86P435_9EUKA</name>